<dbReference type="Pfam" id="PF08843">
    <property type="entry name" value="AbiEii"/>
    <property type="match status" value="1"/>
</dbReference>
<sequence length="263" mass="30635">MIDLQALQHYFPATVQRRTDLAAYMVKEYLQCQILEYLSHTPYMENLSFIGGTNLRLIKRIDRFSEDLDFDCKNLSFEAFQAMTDLVVKHLLDQGYNVEPKQQEHEGLHAYRRSLYFPQLLFSLNLSGYRNAKFLIKLEMQDQGCAYPVQRAFIQSCGFHFPVPVPPDDILCAMKISALLSRTKGRDLYDAQFLLGQTKPNYDYLTAKHGITSESELKHAILERLKQVDLSLKQHDCEHLLFDKQKSSTILYFPDFIQSYLID</sequence>
<dbReference type="Gene3D" id="3.10.450.620">
    <property type="entry name" value="JHP933, nucleotidyltransferase-like core domain"/>
    <property type="match status" value="1"/>
</dbReference>
<protein>
    <recommendedName>
        <fullName evidence="2">Nucleotidyl transferase AbiEii/AbiGii toxin family protein</fullName>
    </recommendedName>
</protein>
<dbReference type="AlphaFoldDB" id="A0A644YAG7"/>
<evidence type="ECO:0000313" key="1">
    <source>
        <dbReference type="EMBL" id="MPM25309.1"/>
    </source>
</evidence>
<gene>
    <name evidence="1" type="ORF">SDC9_71800</name>
</gene>
<reference evidence="1" key="1">
    <citation type="submission" date="2019-08" db="EMBL/GenBank/DDBJ databases">
        <authorList>
            <person name="Kucharzyk K."/>
            <person name="Murdoch R.W."/>
            <person name="Higgins S."/>
            <person name="Loffler F."/>
        </authorList>
    </citation>
    <scope>NUCLEOTIDE SEQUENCE</scope>
</reference>
<organism evidence="1">
    <name type="scientific">bioreactor metagenome</name>
    <dbReference type="NCBI Taxonomy" id="1076179"/>
    <lineage>
        <taxon>unclassified sequences</taxon>
        <taxon>metagenomes</taxon>
        <taxon>ecological metagenomes</taxon>
    </lineage>
</organism>
<accession>A0A644YAG7</accession>
<proteinExistence type="predicted"/>
<name>A0A644YAG7_9ZZZZ</name>
<evidence type="ECO:0008006" key="2">
    <source>
        <dbReference type="Google" id="ProtNLM"/>
    </source>
</evidence>
<dbReference type="EMBL" id="VSSQ01004466">
    <property type="protein sequence ID" value="MPM25309.1"/>
    <property type="molecule type" value="Genomic_DNA"/>
</dbReference>
<comment type="caution">
    <text evidence="1">The sequence shown here is derived from an EMBL/GenBank/DDBJ whole genome shotgun (WGS) entry which is preliminary data.</text>
</comment>
<dbReference type="InterPro" id="IPR014942">
    <property type="entry name" value="AbiEii"/>
</dbReference>